<evidence type="ECO:0000313" key="2">
    <source>
        <dbReference type="Proteomes" id="UP001362999"/>
    </source>
</evidence>
<dbReference type="Proteomes" id="UP001362999">
    <property type="component" value="Unassembled WGS sequence"/>
</dbReference>
<organism evidence="1 2">
    <name type="scientific">Favolaschia claudopus</name>
    <dbReference type="NCBI Taxonomy" id="2862362"/>
    <lineage>
        <taxon>Eukaryota</taxon>
        <taxon>Fungi</taxon>
        <taxon>Dikarya</taxon>
        <taxon>Basidiomycota</taxon>
        <taxon>Agaricomycotina</taxon>
        <taxon>Agaricomycetes</taxon>
        <taxon>Agaricomycetidae</taxon>
        <taxon>Agaricales</taxon>
        <taxon>Marasmiineae</taxon>
        <taxon>Mycenaceae</taxon>
        <taxon>Favolaschia</taxon>
    </lineage>
</organism>
<reference evidence="1 2" key="1">
    <citation type="journal article" date="2024" name="J Genomics">
        <title>Draft genome sequencing and assembly of Favolaschia claudopus CIRM-BRFM 2984 isolated from oak limbs.</title>
        <authorList>
            <person name="Navarro D."/>
            <person name="Drula E."/>
            <person name="Chaduli D."/>
            <person name="Cazenave R."/>
            <person name="Ahrendt S."/>
            <person name="Wang J."/>
            <person name="Lipzen A."/>
            <person name="Daum C."/>
            <person name="Barry K."/>
            <person name="Grigoriev I.V."/>
            <person name="Favel A."/>
            <person name="Rosso M.N."/>
            <person name="Martin F."/>
        </authorList>
    </citation>
    <scope>NUCLEOTIDE SEQUENCE [LARGE SCALE GENOMIC DNA]</scope>
    <source>
        <strain evidence="1 2">CIRM-BRFM 2984</strain>
    </source>
</reference>
<protein>
    <submittedName>
        <fullName evidence="1">Uncharacterized protein</fullName>
    </submittedName>
</protein>
<keyword evidence="2" id="KW-1185">Reference proteome</keyword>
<dbReference type="SUPFAM" id="SSF52047">
    <property type="entry name" value="RNI-like"/>
    <property type="match status" value="1"/>
</dbReference>
<dbReference type="EMBL" id="JAWWNJ010000132">
    <property type="protein sequence ID" value="KAK6985086.1"/>
    <property type="molecule type" value="Genomic_DNA"/>
</dbReference>
<dbReference type="InterPro" id="IPR032675">
    <property type="entry name" value="LRR_dom_sf"/>
</dbReference>
<dbReference type="AlphaFoldDB" id="A0AAV9ZLJ6"/>
<comment type="caution">
    <text evidence="1">The sequence shown here is derived from an EMBL/GenBank/DDBJ whole genome shotgun (WGS) entry which is preliminary data.</text>
</comment>
<name>A0AAV9ZLJ6_9AGAR</name>
<sequence length="376" mass="42545">MSVLRNPTLSFEEAWSIRMPRFLDTLIGTYCHTFRSLEFQVDQDCLSPLFNGLSFFPRLQSLSLRFDRLDLDAWLWYQGLVLSGPVLQSLTISAELVSYDPLVSNGFTSCFPWKRLTTLDLRHVVLDAHFLYQILHQCSLLQTGKFAVQSSASHTGTQITLPYLTSLYVRFQSRFLARTTTQAFDVKFFNFLAIPSVQLLHISAKVDLECPLSFVEWMSGLSRKLVGLTLETRLPDNTLFEVLGRCPLLQSLTVFLPHGNASQGRPVFQAYREHRLLNLRKLAVVSAAGNYITPKLARFASLDGLIHDLTHTIVAWVKMNPPPGFELHLYADGEVLSGIRDQLEDSPLSAVVKLSRLPVSTEFDKLYKTAMKLIMA</sequence>
<evidence type="ECO:0000313" key="1">
    <source>
        <dbReference type="EMBL" id="KAK6985086.1"/>
    </source>
</evidence>
<gene>
    <name evidence="1" type="ORF">R3P38DRAFT_3230731</name>
</gene>
<proteinExistence type="predicted"/>
<accession>A0AAV9ZLJ6</accession>
<dbReference type="Gene3D" id="3.80.10.10">
    <property type="entry name" value="Ribonuclease Inhibitor"/>
    <property type="match status" value="1"/>
</dbReference>